<protein>
    <recommendedName>
        <fullName evidence="4">DUF4402 domain-containing protein</fullName>
    </recommendedName>
</protein>
<proteinExistence type="predicted"/>
<feature type="chain" id="PRO_5015837111" description="DUF4402 domain-containing protein" evidence="1">
    <location>
        <begin position="21"/>
        <end position="180"/>
    </location>
</feature>
<evidence type="ECO:0000256" key="1">
    <source>
        <dbReference type="SAM" id="SignalP"/>
    </source>
</evidence>
<dbReference type="Proteomes" id="UP000248079">
    <property type="component" value="Unassembled WGS sequence"/>
</dbReference>
<keyword evidence="1" id="KW-0732">Signal</keyword>
<name>A0A2V4A1C7_9BACT</name>
<keyword evidence="3" id="KW-1185">Reference proteome</keyword>
<organism evidence="2 3">
    <name type="scientific">Marinifilum breve</name>
    <dbReference type="NCBI Taxonomy" id="2184082"/>
    <lineage>
        <taxon>Bacteria</taxon>
        <taxon>Pseudomonadati</taxon>
        <taxon>Bacteroidota</taxon>
        <taxon>Bacteroidia</taxon>
        <taxon>Marinilabiliales</taxon>
        <taxon>Marinifilaceae</taxon>
    </lineage>
</organism>
<evidence type="ECO:0000313" key="2">
    <source>
        <dbReference type="EMBL" id="PXY01657.1"/>
    </source>
</evidence>
<comment type="caution">
    <text evidence="2">The sequence shown here is derived from an EMBL/GenBank/DDBJ whole genome shotgun (WGS) entry which is preliminary data.</text>
</comment>
<evidence type="ECO:0000313" key="3">
    <source>
        <dbReference type="Proteomes" id="UP000248079"/>
    </source>
</evidence>
<dbReference type="EMBL" id="QFLI01000003">
    <property type="protein sequence ID" value="PXY01657.1"/>
    <property type="molecule type" value="Genomic_DNA"/>
</dbReference>
<sequence>MKRKIVTLAMMVFASYFGFAQDSGTASHTLSVTVPEVAILDLESPGTTAIALSFTAPTEAGMGVEGSSNSDLWLNYSSIKSTVNPTRTVNVQMSKIIPGADIKVAAAAHAGTGEGAVGTPAGELTLTTSAQTLVNGIGSCYTGDGVSNGHNLTYSLVVGSDYSALEKTNEPVTITYTISN</sequence>
<accession>A0A2V4A1C7</accession>
<reference evidence="2 3" key="1">
    <citation type="submission" date="2018-05" db="EMBL/GenBank/DDBJ databases">
        <title>Marinifilum breve JC075T sp. nov., a marine bacterium isolated from Yongle Blue Hole in the South China Sea.</title>
        <authorList>
            <person name="Fu T."/>
        </authorList>
    </citation>
    <scope>NUCLEOTIDE SEQUENCE [LARGE SCALE GENOMIC DNA]</scope>
    <source>
        <strain evidence="2 3">JC075</strain>
    </source>
</reference>
<dbReference type="RefSeq" id="WP_110360466.1">
    <property type="nucleotide sequence ID" value="NZ_QFLI01000003.1"/>
</dbReference>
<dbReference type="OrthoDB" id="1120212at2"/>
<dbReference type="AlphaFoldDB" id="A0A2V4A1C7"/>
<gene>
    <name evidence="2" type="ORF">DF185_09320</name>
</gene>
<feature type="signal peptide" evidence="1">
    <location>
        <begin position="1"/>
        <end position="20"/>
    </location>
</feature>
<evidence type="ECO:0008006" key="4">
    <source>
        <dbReference type="Google" id="ProtNLM"/>
    </source>
</evidence>